<feature type="region of interest" description="Disordered" evidence="9">
    <location>
        <begin position="54"/>
        <end position="76"/>
    </location>
</feature>
<dbReference type="PROSITE" id="PS50214">
    <property type="entry name" value="DISINTEGRIN_2"/>
    <property type="match status" value="1"/>
</dbReference>
<dbReference type="Pfam" id="PF00200">
    <property type="entry name" value="Disintegrin"/>
    <property type="match status" value="1"/>
</dbReference>
<sequence length="658" mass="72853">VQYQLEHCYYHGWIEGMSDSSVSVGICSGISGFVRAQQRLYLIEPLGESDESDHAVYRHRDSQGPSNSSTTLFDVDQDPGPRLAGLFRSKSWRFVELFVVVDKAEYLRYGSQTKSRILNVVNHIDKVYRSINTCIVLVGLEIWTTENLMDVDMSSEITLDHFLIWRQTDLLKRVKHDNAQFVTGIDFEGDTVGLANKFAMCTENSGGVNQDHHRDLIGLASTIAHEMGHNFGLSHDGPGCVCGPSLSTNCVMTDKLSQSFPELFSSCSEGQLAEFLARARPNCLHKPSLSRSIETGPRCGNALVDPGEECDCGTVQECKNPCCNPSTCRLTFGSLCAHGRCCENCKFRSAGSLCRRPAGECDLPEYCTGTSEACPDDSFVMNGKPCSDQGPGYCYDGQCPTHQQHCWRLFGEGAKVADDAFVYLFNFCICCLKLTISNFCSNLKCGSIFCEEGGDSITGKRAVFTVRYFIKCNIVVEDDKSRNIDMVPNGTKCGPNKVCLDNKCQDIAVYGTSDDCSKKCSNHGVCNHKRECHCDPGWAPPLCNIQYADLPQGITDFTDFMSDILKQTPLFDKPKPRPEISQPTLMESTAAQICTPHFVSVPPSRPAPLVSYTIMFTVMSTISYRLFIGFQIFVVIVSSSVIIMIRFNISTVYLLNIP</sequence>
<evidence type="ECO:0000313" key="14">
    <source>
        <dbReference type="Proteomes" id="UP000261520"/>
    </source>
</evidence>
<dbReference type="Gene3D" id="2.60.120.260">
    <property type="entry name" value="Galactose-binding domain-like"/>
    <property type="match status" value="1"/>
</dbReference>
<accession>A0A3B4A9P8</accession>
<evidence type="ECO:0000256" key="9">
    <source>
        <dbReference type="SAM" id="MobiDB-lite"/>
    </source>
</evidence>
<keyword evidence="8" id="KW-0479">Metal-binding</keyword>
<keyword evidence="4" id="KW-0472">Membrane</keyword>
<keyword evidence="3" id="KW-1133">Transmembrane helix</keyword>
<feature type="disulfide bond" evidence="7">
    <location>
        <begin position="516"/>
        <end position="526"/>
    </location>
</feature>
<dbReference type="Ensembl" id="ENSPMGT00000014712.1">
    <property type="protein sequence ID" value="ENSPMGP00000013783.1"/>
    <property type="gene ID" value="ENSPMGG00000010242.1"/>
</dbReference>
<dbReference type="InterPro" id="IPR018358">
    <property type="entry name" value="Disintegrin_CS"/>
</dbReference>
<evidence type="ECO:0000256" key="7">
    <source>
        <dbReference type="PROSITE-ProRule" id="PRU00076"/>
    </source>
</evidence>
<dbReference type="Proteomes" id="UP000261520">
    <property type="component" value="Unplaced"/>
</dbReference>
<feature type="domain" description="EGF-like" evidence="10">
    <location>
        <begin position="512"/>
        <end position="544"/>
    </location>
</feature>
<reference evidence="13" key="2">
    <citation type="submission" date="2025-09" db="UniProtKB">
        <authorList>
            <consortium name="Ensembl"/>
        </authorList>
    </citation>
    <scope>IDENTIFICATION</scope>
</reference>
<dbReference type="Gene3D" id="4.10.70.10">
    <property type="entry name" value="Disintegrin domain"/>
    <property type="match status" value="1"/>
</dbReference>
<keyword evidence="5 7" id="KW-1015">Disulfide bond</keyword>
<dbReference type="GO" id="GO:0016020">
    <property type="term" value="C:membrane"/>
    <property type="evidence" value="ECO:0007669"/>
    <property type="project" value="UniProtKB-SubCell"/>
</dbReference>
<dbReference type="InterPro" id="IPR000742">
    <property type="entry name" value="EGF"/>
</dbReference>
<evidence type="ECO:0000256" key="8">
    <source>
        <dbReference type="PROSITE-ProRule" id="PRU00276"/>
    </source>
</evidence>
<dbReference type="AlphaFoldDB" id="A0A3B4A9P8"/>
<reference evidence="13" key="1">
    <citation type="submission" date="2025-08" db="UniProtKB">
        <authorList>
            <consortium name="Ensembl"/>
        </authorList>
    </citation>
    <scope>IDENTIFICATION</scope>
</reference>
<comment type="caution">
    <text evidence="7">Lacks conserved residue(s) required for the propagation of feature annotation.</text>
</comment>
<dbReference type="PROSITE" id="PS00427">
    <property type="entry name" value="DISINTEGRIN_1"/>
    <property type="match status" value="1"/>
</dbReference>
<dbReference type="CDD" id="cd04269">
    <property type="entry name" value="ZnMc_adamalysin_II_like"/>
    <property type="match status" value="1"/>
</dbReference>
<evidence type="ECO:0000256" key="3">
    <source>
        <dbReference type="ARBA" id="ARBA00022989"/>
    </source>
</evidence>
<dbReference type="GO" id="GO:0051044">
    <property type="term" value="P:positive regulation of membrane protein ectodomain proteolysis"/>
    <property type="evidence" value="ECO:0007669"/>
    <property type="project" value="TreeGrafter"/>
</dbReference>
<evidence type="ECO:0000313" key="13">
    <source>
        <dbReference type="Ensembl" id="ENSPMGP00000013783.1"/>
    </source>
</evidence>
<dbReference type="InterPro" id="IPR036436">
    <property type="entry name" value="Disintegrin_dom_sf"/>
</dbReference>
<dbReference type="FunFam" id="3.40.390.10:FF:000002">
    <property type="entry name" value="Disintegrin and metalloproteinase domain-containing protein 22"/>
    <property type="match status" value="1"/>
</dbReference>
<dbReference type="InterPro" id="IPR006586">
    <property type="entry name" value="ADAM_Cys-rich"/>
</dbReference>
<dbReference type="Pfam" id="PF01421">
    <property type="entry name" value="Reprolysin"/>
    <property type="match status" value="1"/>
</dbReference>
<dbReference type="PROSITE" id="PS01186">
    <property type="entry name" value="EGF_2"/>
    <property type="match status" value="1"/>
</dbReference>
<feature type="disulfide bond" evidence="7">
    <location>
        <begin position="534"/>
        <end position="543"/>
    </location>
</feature>
<dbReference type="Pfam" id="PF08516">
    <property type="entry name" value="ADAM_CR"/>
    <property type="match status" value="1"/>
</dbReference>
<organism evidence="13 14">
    <name type="scientific">Periophthalmus magnuspinnatus</name>
    <dbReference type="NCBI Taxonomy" id="409849"/>
    <lineage>
        <taxon>Eukaryota</taxon>
        <taxon>Metazoa</taxon>
        <taxon>Chordata</taxon>
        <taxon>Craniata</taxon>
        <taxon>Vertebrata</taxon>
        <taxon>Euteleostomi</taxon>
        <taxon>Actinopterygii</taxon>
        <taxon>Neopterygii</taxon>
        <taxon>Teleostei</taxon>
        <taxon>Neoteleostei</taxon>
        <taxon>Acanthomorphata</taxon>
        <taxon>Gobiaria</taxon>
        <taxon>Gobiiformes</taxon>
        <taxon>Gobioidei</taxon>
        <taxon>Gobiidae</taxon>
        <taxon>Oxudercinae</taxon>
        <taxon>Periophthalmus</taxon>
    </lineage>
</organism>
<feature type="binding site" evidence="8">
    <location>
        <position position="235"/>
    </location>
    <ligand>
        <name>Zn(2+)</name>
        <dbReference type="ChEBI" id="CHEBI:29105"/>
        <note>catalytic</note>
    </ligand>
</feature>
<feature type="active site" evidence="8">
    <location>
        <position position="226"/>
    </location>
</feature>
<dbReference type="InterPro" id="IPR001590">
    <property type="entry name" value="Peptidase_M12B"/>
</dbReference>
<feature type="domain" description="Peptidase M12B" evidence="12">
    <location>
        <begin position="93"/>
        <end position="288"/>
    </location>
</feature>
<evidence type="ECO:0000256" key="5">
    <source>
        <dbReference type="ARBA" id="ARBA00023157"/>
    </source>
</evidence>
<dbReference type="InterPro" id="IPR034027">
    <property type="entry name" value="Reprolysin_adamalysin"/>
</dbReference>
<evidence type="ECO:0000256" key="4">
    <source>
        <dbReference type="ARBA" id="ARBA00023136"/>
    </source>
</evidence>
<evidence type="ECO:0000256" key="1">
    <source>
        <dbReference type="ARBA" id="ARBA00004167"/>
    </source>
</evidence>
<dbReference type="GO" id="GO:0006954">
    <property type="term" value="P:inflammatory response"/>
    <property type="evidence" value="ECO:0007669"/>
    <property type="project" value="TreeGrafter"/>
</dbReference>
<dbReference type="InterPro" id="IPR001762">
    <property type="entry name" value="Disintegrin_dom"/>
</dbReference>
<protein>
    <recommendedName>
        <fullName evidence="15">ADAM metallopeptidase domain 8b</fullName>
    </recommendedName>
</protein>
<dbReference type="Gene3D" id="3.40.390.10">
    <property type="entry name" value="Collagenase (Catalytic Domain)"/>
    <property type="match status" value="1"/>
</dbReference>
<dbReference type="PROSITE" id="PS50215">
    <property type="entry name" value="ADAM_MEPRO"/>
    <property type="match status" value="1"/>
</dbReference>
<dbReference type="SMART" id="SM00050">
    <property type="entry name" value="DISIN"/>
    <property type="match status" value="1"/>
</dbReference>
<feature type="domain" description="Disintegrin" evidence="11">
    <location>
        <begin position="296"/>
        <end position="382"/>
    </location>
</feature>
<dbReference type="PANTHER" id="PTHR11905">
    <property type="entry name" value="ADAM A DISINTEGRIN AND METALLOPROTEASE DOMAIN"/>
    <property type="match status" value="1"/>
</dbReference>
<feature type="binding site" evidence="8">
    <location>
        <position position="229"/>
    </location>
    <ligand>
        <name>Zn(2+)</name>
        <dbReference type="ChEBI" id="CHEBI:29105"/>
        <note>catalytic</note>
    </ligand>
</feature>
<evidence type="ECO:0000259" key="12">
    <source>
        <dbReference type="PROSITE" id="PS50215"/>
    </source>
</evidence>
<evidence type="ECO:0000256" key="6">
    <source>
        <dbReference type="PROSITE-ProRule" id="PRU00068"/>
    </source>
</evidence>
<dbReference type="PRINTS" id="PR00289">
    <property type="entry name" value="DISINTEGRIN"/>
</dbReference>
<keyword evidence="8" id="KW-0862">Zinc</keyword>
<dbReference type="FunFam" id="4.10.70.10:FF:000001">
    <property type="entry name" value="Disintegrin and metalloproteinase domain-containing protein 22"/>
    <property type="match status" value="1"/>
</dbReference>
<dbReference type="PANTHER" id="PTHR11905:SF20">
    <property type="entry name" value="DISINTEGRIN AND METALLOPROTEINASE DOMAIN-CONTAINING PROTEIN 8"/>
    <property type="match status" value="1"/>
</dbReference>
<dbReference type="SMART" id="SM00608">
    <property type="entry name" value="ACR"/>
    <property type="match status" value="1"/>
</dbReference>
<comment type="subcellular location">
    <subcellularLocation>
        <location evidence="1">Membrane</location>
        <topology evidence="1">Single-pass membrane protein</topology>
    </subcellularLocation>
</comment>
<dbReference type="SUPFAM" id="SSF57552">
    <property type="entry name" value="Blood coagulation inhibitor (disintegrin)"/>
    <property type="match status" value="1"/>
</dbReference>
<evidence type="ECO:0000259" key="10">
    <source>
        <dbReference type="PROSITE" id="PS50026"/>
    </source>
</evidence>
<dbReference type="GO" id="GO:0002693">
    <property type="term" value="P:positive regulation of cellular extravasation"/>
    <property type="evidence" value="ECO:0007669"/>
    <property type="project" value="TreeGrafter"/>
</dbReference>
<feature type="compositionally biased region" description="Polar residues" evidence="9">
    <location>
        <begin position="63"/>
        <end position="72"/>
    </location>
</feature>
<name>A0A3B4A9P8_9GOBI</name>
<dbReference type="GO" id="GO:0050839">
    <property type="term" value="F:cell adhesion molecule binding"/>
    <property type="evidence" value="ECO:0007669"/>
    <property type="project" value="TreeGrafter"/>
</dbReference>
<dbReference type="PROSITE" id="PS50026">
    <property type="entry name" value="EGF_3"/>
    <property type="match status" value="1"/>
</dbReference>
<proteinExistence type="predicted"/>
<evidence type="ECO:0000259" key="11">
    <source>
        <dbReference type="PROSITE" id="PS50214"/>
    </source>
</evidence>
<evidence type="ECO:0008006" key="15">
    <source>
        <dbReference type="Google" id="ProtNLM"/>
    </source>
</evidence>
<keyword evidence="14" id="KW-1185">Reference proteome</keyword>
<dbReference type="SUPFAM" id="SSF55486">
    <property type="entry name" value="Metalloproteases ('zincins'), catalytic domain"/>
    <property type="match status" value="1"/>
</dbReference>
<dbReference type="GO" id="GO:0022407">
    <property type="term" value="P:regulation of cell-cell adhesion"/>
    <property type="evidence" value="ECO:0007669"/>
    <property type="project" value="TreeGrafter"/>
</dbReference>
<dbReference type="GO" id="GO:0004222">
    <property type="term" value="F:metalloendopeptidase activity"/>
    <property type="evidence" value="ECO:0007669"/>
    <property type="project" value="InterPro"/>
</dbReference>
<dbReference type="GO" id="GO:0046872">
    <property type="term" value="F:metal ion binding"/>
    <property type="evidence" value="ECO:0007669"/>
    <property type="project" value="UniProtKB-KW"/>
</dbReference>
<evidence type="ECO:0000256" key="2">
    <source>
        <dbReference type="ARBA" id="ARBA00022692"/>
    </source>
</evidence>
<feature type="disulfide bond" evidence="6">
    <location>
        <begin position="354"/>
        <end position="374"/>
    </location>
</feature>
<dbReference type="GO" id="GO:0006508">
    <property type="term" value="P:proteolysis"/>
    <property type="evidence" value="ECO:0007669"/>
    <property type="project" value="InterPro"/>
</dbReference>
<dbReference type="InterPro" id="IPR024079">
    <property type="entry name" value="MetalloPept_cat_dom_sf"/>
</dbReference>
<feature type="binding site" evidence="8">
    <location>
        <position position="225"/>
    </location>
    <ligand>
        <name>Zn(2+)</name>
        <dbReference type="ChEBI" id="CHEBI:29105"/>
        <note>catalytic</note>
    </ligand>
</feature>
<keyword evidence="7" id="KW-0245">EGF-like domain</keyword>
<keyword evidence="2" id="KW-0812">Transmembrane</keyword>
<dbReference type="STRING" id="409849.ENSPMGP00000013783"/>